<protein>
    <submittedName>
        <fullName evidence="2">4-phosphopantoate--beta-alanine ligase</fullName>
    </submittedName>
</protein>
<feature type="region of interest" description="Disordered" evidence="1">
    <location>
        <begin position="77"/>
        <end position="118"/>
    </location>
</feature>
<dbReference type="Gene3D" id="3.40.50.620">
    <property type="entry name" value="HUPs"/>
    <property type="match status" value="1"/>
</dbReference>
<dbReference type="InterPro" id="IPR014729">
    <property type="entry name" value="Rossmann-like_a/b/a_fold"/>
</dbReference>
<dbReference type="EMBL" id="VSTH01000233">
    <property type="protein sequence ID" value="TYO60979.1"/>
    <property type="molecule type" value="Genomic_DNA"/>
</dbReference>
<proteinExistence type="predicted"/>
<dbReference type="AlphaFoldDB" id="A0A5S4YKY2"/>
<accession>A0A5S4YKY2</accession>
<gene>
    <name evidence="2" type="ORF">FXV83_40730</name>
</gene>
<name>A0A5S4YKY2_9BRAD</name>
<reference evidence="2 3" key="1">
    <citation type="submission" date="2019-08" db="EMBL/GenBank/DDBJ databases">
        <title>Bradyrhizobium hipponensis sp. nov., a rhizobium isolated from a Lupinus angustifolius root nodule in Tunisia.</title>
        <authorList>
            <person name="Off K."/>
            <person name="Rejili M."/>
            <person name="Mars M."/>
            <person name="Brachmann A."/>
            <person name="Marin M."/>
        </authorList>
    </citation>
    <scope>NUCLEOTIDE SEQUENCE [LARGE SCALE GENOMIC DNA]</scope>
    <source>
        <strain evidence="3">aSej3</strain>
    </source>
</reference>
<evidence type="ECO:0000313" key="3">
    <source>
        <dbReference type="Proteomes" id="UP000324797"/>
    </source>
</evidence>
<dbReference type="InterPro" id="IPR003721">
    <property type="entry name" value="Pantoate_ligase"/>
</dbReference>
<organism evidence="2 3">
    <name type="scientific">Bradyrhizobium hipponense</name>
    <dbReference type="NCBI Taxonomy" id="2605638"/>
    <lineage>
        <taxon>Bacteria</taxon>
        <taxon>Pseudomonadati</taxon>
        <taxon>Pseudomonadota</taxon>
        <taxon>Alphaproteobacteria</taxon>
        <taxon>Hyphomicrobiales</taxon>
        <taxon>Nitrobacteraceae</taxon>
        <taxon>Bradyrhizobium</taxon>
    </lineage>
</organism>
<dbReference type="Pfam" id="PF02569">
    <property type="entry name" value="Pantoate_ligase"/>
    <property type="match status" value="1"/>
</dbReference>
<dbReference type="Proteomes" id="UP000324797">
    <property type="component" value="Unassembled WGS sequence"/>
</dbReference>
<evidence type="ECO:0000256" key="1">
    <source>
        <dbReference type="SAM" id="MobiDB-lite"/>
    </source>
</evidence>
<sequence length="171" mass="19279">MRISADSLVTSQTMRSRVAKRVGIVSAPGSRETCPVLFETSSNRRTRQASARLHFRGVAKYVCKLFKIVPPIVACTGQKGSTTRGRAPHGRESKSSDRDHHRFETVRSRQARDEQSDRHLIEQERLVAEGLLLRAAAGRDGDSNDWDVSGSVRHSKNHLAECDWIRFDRQI</sequence>
<keyword evidence="2" id="KW-0436">Ligase</keyword>
<evidence type="ECO:0000313" key="2">
    <source>
        <dbReference type="EMBL" id="TYO60979.1"/>
    </source>
</evidence>
<comment type="caution">
    <text evidence="2">The sequence shown here is derived from an EMBL/GenBank/DDBJ whole genome shotgun (WGS) entry which is preliminary data.</text>
</comment>
<feature type="compositionally biased region" description="Basic and acidic residues" evidence="1">
    <location>
        <begin position="89"/>
        <end position="118"/>
    </location>
</feature>
<dbReference type="GO" id="GO:0004592">
    <property type="term" value="F:pantoate-beta-alanine ligase activity"/>
    <property type="evidence" value="ECO:0007669"/>
    <property type="project" value="InterPro"/>
</dbReference>
<keyword evidence="3" id="KW-1185">Reference proteome</keyword>
<dbReference type="GO" id="GO:0015940">
    <property type="term" value="P:pantothenate biosynthetic process"/>
    <property type="evidence" value="ECO:0007669"/>
    <property type="project" value="InterPro"/>
</dbReference>